<dbReference type="PROSITE" id="PS00635">
    <property type="entry name" value="PILI_CHAPERONE"/>
    <property type="match status" value="1"/>
</dbReference>
<dbReference type="InterPro" id="IPR016147">
    <property type="entry name" value="Pili_assmbl_chaperone_N"/>
</dbReference>
<dbReference type="InterPro" id="IPR016148">
    <property type="entry name" value="Pili_assmbl_chaperone_C"/>
</dbReference>
<gene>
    <name evidence="12" type="ORF">DVB73_05525</name>
</gene>
<dbReference type="PANTHER" id="PTHR30251:SF2">
    <property type="entry name" value="FIMBRIAL CHAPERONE YADV-RELATED"/>
    <property type="match status" value="1"/>
</dbReference>
<name>A0AAD0QVC2_PSEDL</name>
<proteinExistence type="inferred from homology"/>
<dbReference type="InterPro" id="IPR036316">
    <property type="entry name" value="Pili_assmbl_chap_C_dom_sf"/>
</dbReference>
<dbReference type="PANTHER" id="PTHR30251">
    <property type="entry name" value="PILUS ASSEMBLY CHAPERONE"/>
    <property type="match status" value="1"/>
</dbReference>
<evidence type="ECO:0000256" key="3">
    <source>
        <dbReference type="ARBA" id="ARBA00022558"/>
    </source>
</evidence>
<keyword evidence="6 8" id="KW-0143">Chaperone</keyword>
<sequence length="245" mass="26700">MRPFFNALRRGVLLAACMASPHLAANVVIASTRVVFPAAQSEVTVKLSHQGATPSLVQAWVDDGSPQAQVRDLQVPFSVMPAMFRLDGGKGQSLRLFQEEGGLPADRESLYWLNVLEVPPKGAGNTLQVALRSRIKLLYRPDGLQGKSVNAHHRVSWQWLQEDGQWALQANNASPFVVNLASLTLLQDGRAAVALAPDHVLPFASTRFKVEGSPSQATARLRFAFIDDYGAVREAPEVVNVRLAD</sequence>
<dbReference type="EMBL" id="CP031146">
    <property type="protein sequence ID" value="AXM95301.1"/>
    <property type="molecule type" value="Genomic_DNA"/>
</dbReference>
<evidence type="ECO:0000256" key="2">
    <source>
        <dbReference type="ARBA" id="ARBA00007399"/>
    </source>
</evidence>
<evidence type="ECO:0000256" key="1">
    <source>
        <dbReference type="ARBA" id="ARBA00004418"/>
    </source>
</evidence>
<feature type="domain" description="Pili assembly chaperone N-terminal" evidence="10">
    <location>
        <begin position="27"/>
        <end position="144"/>
    </location>
</feature>
<dbReference type="InterPro" id="IPR018046">
    <property type="entry name" value="Pili_assmbl_chaperone_CS"/>
</dbReference>
<dbReference type="SUPFAM" id="SSF49354">
    <property type="entry name" value="PapD-like"/>
    <property type="match status" value="1"/>
</dbReference>
<organism evidence="12 13">
    <name type="scientific">Pseudomonas plecoglossicida</name>
    <dbReference type="NCBI Taxonomy" id="70775"/>
    <lineage>
        <taxon>Bacteria</taxon>
        <taxon>Pseudomonadati</taxon>
        <taxon>Pseudomonadota</taxon>
        <taxon>Gammaproteobacteria</taxon>
        <taxon>Pseudomonadales</taxon>
        <taxon>Pseudomonadaceae</taxon>
        <taxon>Pseudomonas</taxon>
    </lineage>
</organism>
<dbReference type="GO" id="GO:0071555">
    <property type="term" value="P:cell wall organization"/>
    <property type="evidence" value="ECO:0007669"/>
    <property type="project" value="InterPro"/>
</dbReference>
<accession>A0AAD0QVC2</accession>
<dbReference type="SUPFAM" id="SSF49584">
    <property type="entry name" value="Periplasmic chaperone C-domain"/>
    <property type="match status" value="1"/>
</dbReference>
<dbReference type="Pfam" id="PF02753">
    <property type="entry name" value="PapD_C"/>
    <property type="match status" value="1"/>
</dbReference>
<dbReference type="RefSeq" id="WP_028625815.1">
    <property type="nucleotide sequence ID" value="NZ_BSOM01000019.1"/>
</dbReference>
<comment type="subcellular location">
    <subcellularLocation>
        <location evidence="1 8">Periplasm</location>
    </subcellularLocation>
</comment>
<dbReference type="InterPro" id="IPR001829">
    <property type="entry name" value="Pili_assmbl_chaperone_bac"/>
</dbReference>
<dbReference type="Gene3D" id="2.60.40.10">
    <property type="entry name" value="Immunoglobulins"/>
    <property type="match status" value="2"/>
</dbReference>
<feature type="signal peptide" evidence="9">
    <location>
        <begin position="1"/>
        <end position="24"/>
    </location>
</feature>
<dbReference type="Pfam" id="PF00345">
    <property type="entry name" value="PapD_N"/>
    <property type="match status" value="1"/>
</dbReference>
<reference evidence="12 13" key="1">
    <citation type="submission" date="2018-07" db="EMBL/GenBank/DDBJ databases">
        <title>Complete genome sequence of a Pseudomonas plecoglossicida strain pathogenic to the marine fish, Larimichthys crocea.</title>
        <authorList>
            <person name="Tao Z."/>
        </authorList>
    </citation>
    <scope>NUCLEOTIDE SEQUENCE [LARGE SCALE GENOMIC DNA]</scope>
    <source>
        <strain evidence="12 13">XSDHY-P</strain>
    </source>
</reference>
<dbReference type="GO" id="GO:0030288">
    <property type="term" value="C:outer membrane-bounded periplasmic space"/>
    <property type="evidence" value="ECO:0007669"/>
    <property type="project" value="InterPro"/>
</dbReference>
<keyword evidence="4 9" id="KW-0732">Signal</keyword>
<dbReference type="InterPro" id="IPR013783">
    <property type="entry name" value="Ig-like_fold"/>
</dbReference>
<evidence type="ECO:0000259" key="10">
    <source>
        <dbReference type="Pfam" id="PF00345"/>
    </source>
</evidence>
<evidence type="ECO:0000256" key="4">
    <source>
        <dbReference type="ARBA" id="ARBA00022729"/>
    </source>
</evidence>
<evidence type="ECO:0000256" key="6">
    <source>
        <dbReference type="ARBA" id="ARBA00023186"/>
    </source>
</evidence>
<dbReference type="PRINTS" id="PR00969">
    <property type="entry name" value="CHAPERONPILI"/>
</dbReference>
<dbReference type="InterPro" id="IPR008962">
    <property type="entry name" value="PapD-like_sf"/>
</dbReference>
<dbReference type="Proteomes" id="UP000256503">
    <property type="component" value="Chromosome"/>
</dbReference>
<protein>
    <submittedName>
        <fullName evidence="12">Molecular chaperone</fullName>
    </submittedName>
</protein>
<keyword evidence="5" id="KW-0574">Periplasm</keyword>
<dbReference type="GeneID" id="49612872"/>
<evidence type="ECO:0000256" key="5">
    <source>
        <dbReference type="ARBA" id="ARBA00022764"/>
    </source>
</evidence>
<evidence type="ECO:0000259" key="11">
    <source>
        <dbReference type="Pfam" id="PF02753"/>
    </source>
</evidence>
<feature type="domain" description="Pili assembly chaperone C-terminal" evidence="11">
    <location>
        <begin position="171"/>
        <end position="233"/>
    </location>
</feature>
<evidence type="ECO:0000256" key="9">
    <source>
        <dbReference type="SAM" id="SignalP"/>
    </source>
</evidence>
<feature type="chain" id="PRO_5041916435" evidence="9">
    <location>
        <begin position="25"/>
        <end position="245"/>
    </location>
</feature>
<dbReference type="InterPro" id="IPR050643">
    <property type="entry name" value="Periplasmic_pilus_chap"/>
</dbReference>
<evidence type="ECO:0000313" key="13">
    <source>
        <dbReference type="Proteomes" id="UP000256503"/>
    </source>
</evidence>
<comment type="similarity">
    <text evidence="2 8">Belongs to the periplasmic pilus chaperone family.</text>
</comment>
<dbReference type="AlphaFoldDB" id="A0AAD0QVC2"/>
<evidence type="ECO:0000256" key="7">
    <source>
        <dbReference type="ARBA" id="ARBA00023319"/>
    </source>
</evidence>
<keyword evidence="3" id="KW-1029">Fimbrium biogenesis</keyword>
<evidence type="ECO:0000313" key="12">
    <source>
        <dbReference type="EMBL" id="AXM95301.1"/>
    </source>
</evidence>
<keyword evidence="7" id="KW-0393">Immunoglobulin domain</keyword>
<evidence type="ECO:0000256" key="8">
    <source>
        <dbReference type="RuleBase" id="RU003918"/>
    </source>
</evidence>